<dbReference type="InterPro" id="IPR022418">
    <property type="entry name" value="Porphobilinogen_deaminase_C"/>
</dbReference>
<gene>
    <name evidence="8" type="primary">hemC</name>
    <name evidence="11" type="ORF">SAMN06297144_1032</name>
</gene>
<dbReference type="InterPro" id="IPR022417">
    <property type="entry name" value="Porphobilin_deaminase_N"/>
</dbReference>
<dbReference type="Proteomes" id="UP000219494">
    <property type="component" value="Unassembled WGS sequence"/>
</dbReference>
<evidence type="ECO:0000313" key="11">
    <source>
        <dbReference type="EMBL" id="SOB80380.1"/>
    </source>
</evidence>
<evidence type="ECO:0000256" key="2">
    <source>
        <dbReference type="ARBA" id="ARBA00004735"/>
    </source>
</evidence>
<keyword evidence="12" id="KW-1185">Reference proteome</keyword>
<dbReference type="EMBL" id="OBMI01000001">
    <property type="protein sequence ID" value="SOB80380.1"/>
    <property type="molecule type" value="Genomic_DNA"/>
</dbReference>
<dbReference type="NCBIfam" id="TIGR00212">
    <property type="entry name" value="hemC"/>
    <property type="match status" value="1"/>
</dbReference>
<dbReference type="PRINTS" id="PR00151">
    <property type="entry name" value="PORPHBDMNASE"/>
</dbReference>
<dbReference type="Gene3D" id="3.30.160.40">
    <property type="entry name" value="Porphobilinogen deaminase, C-terminal domain"/>
    <property type="match status" value="1"/>
</dbReference>
<dbReference type="UniPathway" id="UPA00251">
    <property type="reaction ID" value="UER00319"/>
</dbReference>
<dbReference type="Gene3D" id="3.40.190.10">
    <property type="entry name" value="Periplasmic binding protein-like II"/>
    <property type="match status" value="2"/>
</dbReference>
<dbReference type="PIRSF" id="PIRSF001438">
    <property type="entry name" value="4pyrrol_synth_OHMeBilane_synth"/>
    <property type="match status" value="1"/>
</dbReference>
<evidence type="ECO:0000256" key="6">
    <source>
        <dbReference type="ARBA" id="ARBA00023244"/>
    </source>
</evidence>
<dbReference type="RefSeq" id="WP_097062852.1">
    <property type="nucleotide sequence ID" value="NZ_OBMI01000001.1"/>
</dbReference>
<feature type="domain" description="Porphobilinogen deaminase C-terminal" evidence="10">
    <location>
        <begin position="221"/>
        <end position="278"/>
    </location>
</feature>
<proteinExistence type="inferred from homology"/>
<name>A0A285QEM6_9SPHN</name>
<dbReference type="SUPFAM" id="SSF53850">
    <property type="entry name" value="Periplasmic binding protein-like II"/>
    <property type="match status" value="1"/>
</dbReference>
<evidence type="ECO:0000256" key="5">
    <source>
        <dbReference type="ARBA" id="ARBA00022679"/>
    </source>
</evidence>
<organism evidence="11 12">
    <name type="scientific">Sphingomonas guangdongensis</name>
    <dbReference type="NCBI Taxonomy" id="1141890"/>
    <lineage>
        <taxon>Bacteria</taxon>
        <taxon>Pseudomonadati</taxon>
        <taxon>Pseudomonadota</taxon>
        <taxon>Alphaproteobacteria</taxon>
        <taxon>Sphingomonadales</taxon>
        <taxon>Sphingomonadaceae</taxon>
        <taxon>Sphingomonas</taxon>
    </lineage>
</organism>
<keyword evidence="5 8" id="KW-0808">Transferase</keyword>
<comment type="similarity">
    <text evidence="3 8">Belongs to the HMBS family.</text>
</comment>
<comment type="miscellaneous">
    <text evidence="8">The porphobilinogen subunits are added to the dipyrromethane group.</text>
</comment>
<dbReference type="PANTHER" id="PTHR11557:SF0">
    <property type="entry name" value="PORPHOBILINOGEN DEAMINASE"/>
    <property type="match status" value="1"/>
</dbReference>
<feature type="modified residue" description="S-(dipyrrolylmethanemethyl)cysteine" evidence="8">
    <location>
        <position position="237"/>
    </location>
</feature>
<evidence type="ECO:0000259" key="10">
    <source>
        <dbReference type="Pfam" id="PF03900"/>
    </source>
</evidence>
<dbReference type="EC" id="2.5.1.61" evidence="8"/>
<dbReference type="SUPFAM" id="SSF54782">
    <property type="entry name" value="Porphobilinogen deaminase (hydroxymethylbilane synthase), C-terminal domain"/>
    <property type="match status" value="1"/>
</dbReference>
<comment type="function">
    <text evidence="1 8">Tetrapolymerization of the monopyrrole PBG into the hydroxymethylbilane pre-uroporphyrinogen in several discrete steps.</text>
</comment>
<evidence type="ECO:0000256" key="4">
    <source>
        <dbReference type="ARBA" id="ARBA00011245"/>
    </source>
</evidence>
<dbReference type="GO" id="GO:0004418">
    <property type="term" value="F:hydroxymethylbilane synthase activity"/>
    <property type="evidence" value="ECO:0007669"/>
    <property type="project" value="UniProtKB-UniRule"/>
</dbReference>
<dbReference type="GO" id="GO:0006782">
    <property type="term" value="P:protoporphyrinogen IX biosynthetic process"/>
    <property type="evidence" value="ECO:0007669"/>
    <property type="project" value="UniProtKB-UniRule"/>
</dbReference>
<comment type="subunit">
    <text evidence="4 8">Monomer.</text>
</comment>
<comment type="cofactor">
    <cofactor evidence="8">
        <name>dipyrromethane</name>
        <dbReference type="ChEBI" id="CHEBI:60342"/>
    </cofactor>
    <text evidence="8">Binds 1 dipyrromethane group covalently.</text>
</comment>
<comment type="catalytic activity">
    <reaction evidence="7 8">
        <text>4 porphobilinogen + H2O = hydroxymethylbilane + 4 NH4(+)</text>
        <dbReference type="Rhea" id="RHEA:13185"/>
        <dbReference type="ChEBI" id="CHEBI:15377"/>
        <dbReference type="ChEBI" id="CHEBI:28938"/>
        <dbReference type="ChEBI" id="CHEBI:57845"/>
        <dbReference type="ChEBI" id="CHEBI:58126"/>
        <dbReference type="EC" id="2.5.1.61"/>
    </reaction>
</comment>
<dbReference type="FunFam" id="3.40.190.10:FF:000005">
    <property type="entry name" value="Porphobilinogen deaminase"/>
    <property type="match status" value="1"/>
</dbReference>
<sequence length="302" mass="31410">MLRLGTRGSPLALVQAGLVRDALIAAHGWTREMVEVVPIRTTGDRVQDRPLAEIGGKALWTKELDRALLAREIDLAVHSMKDVETIRPDDIVIAATLPRADVRDRLVGAESLEALPPGARIGTSSPRRAAQVRAIRPDLCPVTFRGNVDTRLAKLAAGEVEATLLAAAGLERLGRQDVGVPVSIAEMLPAPAQGAVGIECRAADERTSAVLAAIDHLPTHACVLAERALLAALVADCHSPVAALARIEGGILTIDAALYAADGSAHVAAQESGAPTDPAVARVLAAKLLALAPPPIRALFGG</sequence>
<dbReference type="InterPro" id="IPR036803">
    <property type="entry name" value="Porphobilinogen_deaminase_C_sf"/>
</dbReference>
<dbReference type="Pfam" id="PF03900">
    <property type="entry name" value="Porphobil_deamC"/>
    <property type="match status" value="1"/>
</dbReference>
<evidence type="ECO:0000259" key="9">
    <source>
        <dbReference type="Pfam" id="PF01379"/>
    </source>
</evidence>
<dbReference type="HAMAP" id="MF_00260">
    <property type="entry name" value="Porphobil_deam"/>
    <property type="match status" value="1"/>
</dbReference>
<protein>
    <recommendedName>
        <fullName evidence="8">Porphobilinogen deaminase</fullName>
        <shortName evidence="8">PBG</shortName>
        <ecNumber evidence="8">2.5.1.61</ecNumber>
    </recommendedName>
    <alternativeName>
        <fullName evidence="8">Hydroxymethylbilane synthase</fullName>
        <shortName evidence="8">HMBS</shortName>
    </alternativeName>
    <alternativeName>
        <fullName evidence="8">Pre-uroporphyrinogen synthase</fullName>
    </alternativeName>
</protein>
<dbReference type="AlphaFoldDB" id="A0A285QEM6"/>
<dbReference type="PANTHER" id="PTHR11557">
    <property type="entry name" value="PORPHOBILINOGEN DEAMINASE"/>
    <property type="match status" value="1"/>
</dbReference>
<feature type="domain" description="Porphobilinogen deaminase N-terminal" evidence="9">
    <location>
        <begin position="2"/>
        <end position="207"/>
    </location>
</feature>
<evidence type="ECO:0000256" key="3">
    <source>
        <dbReference type="ARBA" id="ARBA00005638"/>
    </source>
</evidence>
<evidence type="ECO:0000256" key="1">
    <source>
        <dbReference type="ARBA" id="ARBA00002869"/>
    </source>
</evidence>
<keyword evidence="6 8" id="KW-0627">Porphyrin biosynthesis</keyword>
<dbReference type="OrthoDB" id="9810298at2"/>
<reference evidence="11 12" key="1">
    <citation type="submission" date="2017-07" db="EMBL/GenBank/DDBJ databases">
        <authorList>
            <person name="Sun Z.S."/>
            <person name="Albrecht U."/>
            <person name="Echele G."/>
            <person name="Lee C.C."/>
        </authorList>
    </citation>
    <scope>NUCLEOTIDE SEQUENCE [LARGE SCALE GENOMIC DNA]</scope>
    <source>
        <strain evidence="11 12">CGMCC 1.12672</strain>
    </source>
</reference>
<evidence type="ECO:0000313" key="12">
    <source>
        <dbReference type="Proteomes" id="UP000219494"/>
    </source>
</evidence>
<dbReference type="InterPro" id="IPR022419">
    <property type="entry name" value="Porphobilin_deaminase_cofac_BS"/>
</dbReference>
<evidence type="ECO:0000256" key="7">
    <source>
        <dbReference type="ARBA" id="ARBA00048169"/>
    </source>
</evidence>
<dbReference type="Pfam" id="PF01379">
    <property type="entry name" value="Porphobil_deam"/>
    <property type="match status" value="1"/>
</dbReference>
<accession>A0A285QEM6</accession>
<evidence type="ECO:0000256" key="8">
    <source>
        <dbReference type="HAMAP-Rule" id="MF_00260"/>
    </source>
</evidence>
<dbReference type="PROSITE" id="PS00533">
    <property type="entry name" value="PORPHOBILINOGEN_DEAM"/>
    <property type="match status" value="1"/>
</dbReference>
<comment type="pathway">
    <text evidence="2">Porphyrin-containing compound metabolism; protoporphyrin-IX biosynthesis; coproporphyrinogen-III from 5-aminolevulinate: step 2/4.</text>
</comment>
<dbReference type="InterPro" id="IPR000860">
    <property type="entry name" value="HemC"/>
</dbReference>
<dbReference type="GO" id="GO:0005737">
    <property type="term" value="C:cytoplasm"/>
    <property type="evidence" value="ECO:0007669"/>
    <property type="project" value="UniProtKB-UniRule"/>
</dbReference>